<evidence type="ECO:0000313" key="1">
    <source>
        <dbReference type="EMBL" id="CAA9368817.1"/>
    </source>
</evidence>
<protein>
    <recommendedName>
        <fullName evidence="2">HTH cro/C1-type domain-containing protein</fullName>
    </recommendedName>
</protein>
<reference evidence="1" key="1">
    <citation type="submission" date="2020-02" db="EMBL/GenBank/DDBJ databases">
        <authorList>
            <person name="Meier V. D."/>
        </authorList>
    </citation>
    <scope>NUCLEOTIDE SEQUENCE</scope>
    <source>
        <strain evidence="1">AVDCRST_MAG93</strain>
    </source>
</reference>
<gene>
    <name evidence="1" type="ORF">AVDCRST_MAG93-8221</name>
</gene>
<dbReference type="GO" id="GO:0003677">
    <property type="term" value="F:DNA binding"/>
    <property type="evidence" value="ECO:0007669"/>
    <property type="project" value="InterPro"/>
</dbReference>
<dbReference type="EMBL" id="CADCTR010002768">
    <property type="protein sequence ID" value="CAA9368817.1"/>
    <property type="molecule type" value="Genomic_DNA"/>
</dbReference>
<dbReference type="AlphaFoldDB" id="A0A6J4MVT4"/>
<dbReference type="InterPro" id="IPR010982">
    <property type="entry name" value="Lambda_DNA-bd_dom_sf"/>
</dbReference>
<proteinExistence type="predicted"/>
<name>A0A6J4MVT4_9CHLR</name>
<evidence type="ECO:0008006" key="2">
    <source>
        <dbReference type="Google" id="ProtNLM"/>
    </source>
</evidence>
<dbReference type="SUPFAM" id="SSF47413">
    <property type="entry name" value="lambda repressor-like DNA-binding domains"/>
    <property type="match status" value="1"/>
</dbReference>
<sequence>MCPFESTCRLGKRQAGSVQKDLVDRKEPLMAASEFQRTLMSNLSRQSMSVAGLARQTGYSPLLLENLIAGKTRQIPVDFFVRVADTLNLTMEEKDALVRSWAFGIEKRSWHLTST</sequence>
<accession>A0A6J4MVT4</accession>
<organism evidence="1">
    <name type="scientific">uncultured Chloroflexia bacterium</name>
    <dbReference type="NCBI Taxonomy" id="1672391"/>
    <lineage>
        <taxon>Bacteria</taxon>
        <taxon>Bacillati</taxon>
        <taxon>Chloroflexota</taxon>
        <taxon>Chloroflexia</taxon>
        <taxon>environmental samples</taxon>
    </lineage>
</organism>